<dbReference type="InterPro" id="IPR050297">
    <property type="entry name" value="LipidA_mod_glycosyltrf_83"/>
</dbReference>
<dbReference type="Pfam" id="PF13231">
    <property type="entry name" value="PMT_2"/>
    <property type="match status" value="1"/>
</dbReference>
<feature type="compositionally biased region" description="Gly residues" evidence="8">
    <location>
        <begin position="309"/>
        <end position="341"/>
    </location>
</feature>
<feature type="domain" description="Putative mannosyltransferase YkcA/B-like C-terminal" evidence="11">
    <location>
        <begin position="631"/>
        <end position="715"/>
    </location>
</feature>
<evidence type="ECO:0000256" key="8">
    <source>
        <dbReference type="SAM" id="MobiDB-lite"/>
    </source>
</evidence>
<evidence type="ECO:0000256" key="7">
    <source>
        <dbReference type="ARBA" id="ARBA00023136"/>
    </source>
</evidence>
<feature type="transmembrane region" description="Helical" evidence="9">
    <location>
        <begin position="113"/>
        <end position="131"/>
    </location>
</feature>
<feature type="transmembrane region" description="Helical" evidence="9">
    <location>
        <begin position="389"/>
        <end position="406"/>
    </location>
</feature>
<feature type="compositionally biased region" description="Polar residues" evidence="8">
    <location>
        <begin position="564"/>
        <end position="588"/>
    </location>
</feature>
<organism evidence="12 13">
    <name type="scientific">Bacillus swezeyi</name>
    <dbReference type="NCBI Taxonomy" id="1925020"/>
    <lineage>
        <taxon>Bacteria</taxon>
        <taxon>Bacillati</taxon>
        <taxon>Bacillota</taxon>
        <taxon>Bacilli</taxon>
        <taxon>Bacillales</taxon>
        <taxon>Bacillaceae</taxon>
        <taxon>Bacillus</taxon>
    </lineage>
</organism>
<feature type="region of interest" description="Disordered" evidence="8">
    <location>
        <begin position="261"/>
        <end position="341"/>
    </location>
</feature>
<evidence type="ECO:0000256" key="3">
    <source>
        <dbReference type="ARBA" id="ARBA00022676"/>
    </source>
</evidence>
<feature type="compositionally biased region" description="Gly residues" evidence="8">
    <location>
        <begin position="540"/>
        <end position="556"/>
    </location>
</feature>
<feature type="compositionally biased region" description="Low complexity" evidence="8">
    <location>
        <begin position="719"/>
        <end position="728"/>
    </location>
</feature>
<keyword evidence="3" id="KW-0328">Glycosyltransferase</keyword>
<feature type="transmembrane region" description="Helical" evidence="9">
    <location>
        <begin position="497"/>
        <end position="516"/>
    </location>
</feature>
<evidence type="ECO:0000256" key="2">
    <source>
        <dbReference type="ARBA" id="ARBA00022475"/>
    </source>
</evidence>
<evidence type="ECO:0000256" key="4">
    <source>
        <dbReference type="ARBA" id="ARBA00022679"/>
    </source>
</evidence>
<keyword evidence="4 12" id="KW-0808">Transferase</keyword>
<dbReference type="EMBL" id="QSND01000006">
    <property type="protein sequence ID" value="KAA6447324.1"/>
    <property type="molecule type" value="Genomic_DNA"/>
</dbReference>
<comment type="caution">
    <text evidence="12">The sequence shown here is derived from an EMBL/GenBank/DDBJ whole genome shotgun (WGS) entry which is preliminary data.</text>
</comment>
<accession>A0A5M8RKD5</accession>
<dbReference type="InterPro" id="IPR038731">
    <property type="entry name" value="RgtA/B/C-like"/>
</dbReference>
<feature type="transmembrane region" description="Helical" evidence="9">
    <location>
        <begin position="357"/>
        <end position="377"/>
    </location>
</feature>
<feature type="transmembrane region" description="Helical" evidence="9">
    <location>
        <begin position="469"/>
        <end position="490"/>
    </location>
</feature>
<feature type="transmembrane region" description="Helical" evidence="9">
    <location>
        <begin position="183"/>
        <end position="201"/>
    </location>
</feature>
<feature type="region of interest" description="Disordered" evidence="8">
    <location>
        <begin position="719"/>
        <end position="750"/>
    </location>
</feature>
<evidence type="ECO:0000256" key="1">
    <source>
        <dbReference type="ARBA" id="ARBA00004651"/>
    </source>
</evidence>
<evidence type="ECO:0000259" key="10">
    <source>
        <dbReference type="Pfam" id="PF13231"/>
    </source>
</evidence>
<keyword evidence="6 9" id="KW-1133">Transmembrane helix</keyword>
<reference evidence="12 13" key="1">
    <citation type="submission" date="2018-08" db="EMBL/GenBank/DDBJ databases">
        <title>Bacillus phenotypic plasticity.</title>
        <authorList>
            <person name="Hurtado E."/>
        </authorList>
    </citation>
    <scope>NUCLEOTIDE SEQUENCE [LARGE SCALE GENOMIC DNA]</scope>
    <source>
        <strain evidence="12 13">427</strain>
    </source>
</reference>
<feature type="transmembrane region" description="Helical" evidence="9">
    <location>
        <begin position="445"/>
        <end position="463"/>
    </location>
</feature>
<dbReference type="RefSeq" id="WP_148959116.1">
    <property type="nucleotide sequence ID" value="NZ_QSND01000006.1"/>
</dbReference>
<evidence type="ECO:0000313" key="12">
    <source>
        <dbReference type="EMBL" id="KAA6447324.1"/>
    </source>
</evidence>
<keyword evidence="2" id="KW-1003">Cell membrane</keyword>
<feature type="compositionally biased region" description="Low complexity" evidence="8">
    <location>
        <begin position="269"/>
        <end position="308"/>
    </location>
</feature>
<dbReference type="STRING" id="1925020.BTA30_04590"/>
<dbReference type="GO" id="GO:0005886">
    <property type="term" value="C:plasma membrane"/>
    <property type="evidence" value="ECO:0007669"/>
    <property type="project" value="UniProtKB-SubCell"/>
</dbReference>
<feature type="region of interest" description="Disordered" evidence="8">
    <location>
        <begin position="532"/>
        <end position="626"/>
    </location>
</feature>
<dbReference type="InterPro" id="IPR056785">
    <property type="entry name" value="YkcA/B-like_C"/>
</dbReference>
<dbReference type="PANTHER" id="PTHR33908">
    <property type="entry name" value="MANNOSYLTRANSFERASE YKCB-RELATED"/>
    <property type="match status" value="1"/>
</dbReference>
<name>A0A5M8RKD5_9BACI</name>
<dbReference type="Proteomes" id="UP000324326">
    <property type="component" value="Unassembled WGS sequence"/>
</dbReference>
<proteinExistence type="predicted"/>
<dbReference type="GO" id="GO:0010041">
    <property type="term" value="P:response to iron(III) ion"/>
    <property type="evidence" value="ECO:0007669"/>
    <property type="project" value="TreeGrafter"/>
</dbReference>
<dbReference type="GO" id="GO:0016763">
    <property type="term" value="F:pentosyltransferase activity"/>
    <property type="evidence" value="ECO:0007669"/>
    <property type="project" value="TreeGrafter"/>
</dbReference>
<dbReference type="AlphaFoldDB" id="A0A5M8RKD5"/>
<keyword evidence="7 9" id="KW-0472">Membrane</keyword>
<dbReference type="Pfam" id="PF24878">
    <property type="entry name" value="YkcB_C"/>
    <property type="match status" value="1"/>
</dbReference>
<feature type="transmembrane region" description="Helical" evidence="9">
    <location>
        <begin position="7"/>
        <end position="27"/>
    </location>
</feature>
<keyword evidence="5 9" id="KW-0812">Transmembrane</keyword>
<gene>
    <name evidence="12" type="ORF">DX927_22590</name>
</gene>
<feature type="transmembrane region" description="Helical" evidence="9">
    <location>
        <begin position="75"/>
        <end position="106"/>
    </location>
</feature>
<evidence type="ECO:0000259" key="11">
    <source>
        <dbReference type="Pfam" id="PF24878"/>
    </source>
</evidence>
<feature type="transmembrane region" description="Helical" evidence="9">
    <location>
        <begin position="208"/>
        <end position="226"/>
    </location>
</feature>
<protein>
    <submittedName>
        <fullName evidence="12">Glycosyltransferase family 39 protein</fullName>
    </submittedName>
</protein>
<comment type="subcellular location">
    <subcellularLocation>
        <location evidence="1">Cell membrane</location>
        <topology evidence="1">Multi-pass membrane protein</topology>
    </subcellularLocation>
</comment>
<feature type="transmembrane region" description="Helical" evidence="9">
    <location>
        <begin position="137"/>
        <end position="153"/>
    </location>
</feature>
<dbReference type="GO" id="GO:0009103">
    <property type="term" value="P:lipopolysaccharide biosynthetic process"/>
    <property type="evidence" value="ECO:0007669"/>
    <property type="project" value="UniProtKB-ARBA"/>
</dbReference>
<evidence type="ECO:0000256" key="5">
    <source>
        <dbReference type="ARBA" id="ARBA00022692"/>
    </source>
</evidence>
<sequence>MKKKRKIDIFLILILVLSAGLNLYGIWNSDTDNAYYTAAVESMTQSFHNFFYASFDPAGFVTVDKPPVALWIQTLFALVFGVHGWSVVLPEAIAEVISVSLLYFIVKPTFGKTAARIAALVMACTPIAVAVSHTNNVDSILVLCLMIATWMLFKAVRKGKIGWLLGAFCMVGVGFNVKMLQAYMVLPAFMLFYLIAAKTTIRKKIVSLITAVIILAGVSVSWAVIVDSQPESSRPYIGSSQTNSVLELAFGYNGIQRLTGQNGGGGGAASSDQDQKNQQQEMPQQQNGSSDNSSDSSNEQMTPPSGGEMPSGGPDGQQGDVQSGGGGPGGGGNGAGSFGTGTPGPLRLFQSELSGQASWLIPFVLFGIIGLLITGLRGQRKFNNTTNETIFWTMWLVPVAAFFSVAGFFHHYYLIMLAAPIAALAGAGWTALVRLYQEESGWKKWLLPIGILLTTAFELYILSPYISDIGIIWSILIGAFGIVTSCLLFFVKKGKSFSYYVSLAALLGMLIGPFYWTTATLADGVNGMIPQAGPQSAQSFGGGGGGKMNNGGGPPGFGSQDGQTDNNENSSQNGATDSDSEQNSQNANEAPAGMGPEQSGQNMGGDSSGQSQQGRAGGGRPGSGESVDEELLSYLEKNNNGETYLFAVSSATSAQSYIIKTGKAVMTMGGFSGSDPILTVEKLEKLVKNGEVKYFMIGDDRGMDNSEITEWIKENGTKISKSKYSSSSSDDDSQPGGPGGNQTLYKVELD</sequence>
<feature type="domain" description="Glycosyltransferase RgtA/B/C/D-like" evidence="10">
    <location>
        <begin position="64"/>
        <end position="222"/>
    </location>
</feature>
<feature type="transmembrane region" description="Helical" evidence="9">
    <location>
        <begin position="412"/>
        <end position="433"/>
    </location>
</feature>
<evidence type="ECO:0000256" key="9">
    <source>
        <dbReference type="SAM" id="Phobius"/>
    </source>
</evidence>
<evidence type="ECO:0000256" key="6">
    <source>
        <dbReference type="ARBA" id="ARBA00022989"/>
    </source>
</evidence>
<evidence type="ECO:0000313" key="13">
    <source>
        <dbReference type="Proteomes" id="UP000324326"/>
    </source>
</evidence>
<dbReference type="PANTHER" id="PTHR33908:SF3">
    <property type="entry name" value="UNDECAPRENYL PHOSPHATE-ALPHA-4-AMINO-4-DEOXY-L-ARABINOSE ARABINOSYL TRANSFERASE"/>
    <property type="match status" value="1"/>
</dbReference>
<feature type="transmembrane region" description="Helical" evidence="9">
    <location>
        <begin position="160"/>
        <end position="177"/>
    </location>
</feature>